<sequence>MLTDNTEQTWPPIVWFAMKISGIFYHQQIVRQRRCLSCDMEHFAKQQKINSDDTNALRPIDVDITYNLTSQYESNFSYKSARELGNDKRSQDDDTCDACKTCWWNKDGNVVRYTESSIGVSHWNHPGSWLLSIIILFTTIGLLINEFRRTINTKFGNPKKLLHLLSYTAFLCTVSIVPIMSLSSKLRSAFSGRGPGSWATAINARFIVRRLQFLDPAKNGYPGKIFLVACLVWPVLCAVFRCYVILGLSNKQTTEDALSCIIAGLAQFIWGCFVFLIYLMRRSFQIQLDLVLRFLKTMEGQTELCQRVLRQVTEDFRCFRHCVRIYMTAVIPLCVLGITTNLTWQYMLHATDAKPSESLNTQKYINIMIWLEISMFICLGAVAVGGIDAKHIWEMFQLSIYCLQSSHQRSHWNYLIRYLKHVEERTPAVSFSMILSVVGFYMAVQFGKQDVIY</sequence>
<evidence type="ECO:0000313" key="2">
    <source>
        <dbReference type="EMBL" id="PIK42431.1"/>
    </source>
</evidence>
<gene>
    <name evidence="2" type="ORF">BSL78_20727</name>
</gene>
<keyword evidence="1" id="KW-1133">Transmembrane helix</keyword>
<feature type="transmembrane region" description="Helical" evidence="1">
    <location>
        <begin position="367"/>
        <end position="387"/>
    </location>
</feature>
<feature type="transmembrane region" description="Helical" evidence="1">
    <location>
        <begin position="258"/>
        <end position="279"/>
    </location>
</feature>
<dbReference type="OrthoDB" id="10042460at2759"/>
<organism evidence="2 3">
    <name type="scientific">Stichopus japonicus</name>
    <name type="common">Sea cucumber</name>
    <dbReference type="NCBI Taxonomy" id="307972"/>
    <lineage>
        <taxon>Eukaryota</taxon>
        <taxon>Metazoa</taxon>
        <taxon>Echinodermata</taxon>
        <taxon>Eleutherozoa</taxon>
        <taxon>Echinozoa</taxon>
        <taxon>Holothuroidea</taxon>
        <taxon>Aspidochirotacea</taxon>
        <taxon>Aspidochirotida</taxon>
        <taxon>Stichopodidae</taxon>
        <taxon>Apostichopus</taxon>
    </lineage>
</organism>
<keyword evidence="1" id="KW-0472">Membrane</keyword>
<evidence type="ECO:0008006" key="4">
    <source>
        <dbReference type="Google" id="ProtNLM"/>
    </source>
</evidence>
<feature type="transmembrane region" description="Helical" evidence="1">
    <location>
        <begin position="127"/>
        <end position="144"/>
    </location>
</feature>
<feature type="transmembrane region" description="Helical" evidence="1">
    <location>
        <begin position="225"/>
        <end position="246"/>
    </location>
</feature>
<proteinExistence type="predicted"/>
<comment type="caution">
    <text evidence="2">The sequence shown here is derived from an EMBL/GenBank/DDBJ whole genome shotgun (WGS) entry which is preliminary data.</text>
</comment>
<protein>
    <recommendedName>
        <fullName evidence="4">Gustatory receptor</fullName>
    </recommendedName>
</protein>
<dbReference type="Proteomes" id="UP000230750">
    <property type="component" value="Unassembled WGS sequence"/>
</dbReference>
<reference evidence="2 3" key="1">
    <citation type="journal article" date="2017" name="PLoS Biol.">
        <title>The sea cucumber genome provides insights into morphological evolution and visceral regeneration.</title>
        <authorList>
            <person name="Zhang X."/>
            <person name="Sun L."/>
            <person name="Yuan J."/>
            <person name="Sun Y."/>
            <person name="Gao Y."/>
            <person name="Zhang L."/>
            <person name="Li S."/>
            <person name="Dai H."/>
            <person name="Hamel J.F."/>
            <person name="Liu C."/>
            <person name="Yu Y."/>
            <person name="Liu S."/>
            <person name="Lin W."/>
            <person name="Guo K."/>
            <person name="Jin S."/>
            <person name="Xu P."/>
            <person name="Storey K.B."/>
            <person name="Huan P."/>
            <person name="Zhang T."/>
            <person name="Zhou Y."/>
            <person name="Zhang J."/>
            <person name="Lin C."/>
            <person name="Li X."/>
            <person name="Xing L."/>
            <person name="Huo D."/>
            <person name="Sun M."/>
            <person name="Wang L."/>
            <person name="Mercier A."/>
            <person name="Li F."/>
            <person name="Yang H."/>
            <person name="Xiang J."/>
        </authorList>
    </citation>
    <scope>NUCLEOTIDE SEQUENCE [LARGE SCALE GENOMIC DNA]</scope>
    <source>
        <strain evidence="2">Shaxun</strain>
        <tissue evidence="2">Muscle</tissue>
    </source>
</reference>
<feature type="transmembrane region" description="Helical" evidence="1">
    <location>
        <begin position="325"/>
        <end position="347"/>
    </location>
</feature>
<feature type="transmembrane region" description="Helical" evidence="1">
    <location>
        <begin position="426"/>
        <end position="444"/>
    </location>
</feature>
<dbReference type="AlphaFoldDB" id="A0A2G8K354"/>
<name>A0A2G8K354_STIJA</name>
<keyword evidence="1" id="KW-0812">Transmembrane</keyword>
<evidence type="ECO:0000256" key="1">
    <source>
        <dbReference type="SAM" id="Phobius"/>
    </source>
</evidence>
<evidence type="ECO:0000313" key="3">
    <source>
        <dbReference type="Proteomes" id="UP000230750"/>
    </source>
</evidence>
<feature type="transmembrane region" description="Helical" evidence="1">
    <location>
        <begin position="164"/>
        <end position="183"/>
    </location>
</feature>
<dbReference type="EMBL" id="MRZV01000936">
    <property type="protein sequence ID" value="PIK42431.1"/>
    <property type="molecule type" value="Genomic_DNA"/>
</dbReference>
<keyword evidence="3" id="KW-1185">Reference proteome</keyword>
<accession>A0A2G8K354</accession>